<keyword evidence="1" id="KW-0472">Membrane</keyword>
<organism evidence="2 3">
    <name type="scientific">Marinobacterium aestuariivivens</name>
    <dbReference type="NCBI Taxonomy" id="1698799"/>
    <lineage>
        <taxon>Bacteria</taxon>
        <taxon>Pseudomonadati</taxon>
        <taxon>Pseudomonadota</taxon>
        <taxon>Gammaproteobacteria</taxon>
        <taxon>Oceanospirillales</taxon>
        <taxon>Oceanospirillaceae</taxon>
        <taxon>Marinobacterium</taxon>
    </lineage>
</organism>
<keyword evidence="1" id="KW-0812">Transmembrane</keyword>
<sequence>MSPTETGLLILAGVLALAIAAYVAQMVENQRQARRLRLMALKESIRRAAYLLDSLPVQFQTAEIRQVLGATLNHFWDELLKLERKAEYLQQKEALQQQLAQSPEPVPYSADSLTLMPDKDSARRARAILRELAQFIKQQHEKGQLSVQTASLTLRQVKSGYHRVSCDLSIMDARDIESGRGPQVAVHQYRSCLSKLRALRGQPHIERQQQNLQAHLAQVEQLLDQTAKDGD</sequence>
<proteinExistence type="predicted"/>
<evidence type="ECO:0000313" key="2">
    <source>
        <dbReference type="EMBL" id="MFC6669196.1"/>
    </source>
</evidence>
<keyword evidence="3" id="KW-1185">Reference proteome</keyword>
<accession>A0ABW1ZVL7</accession>
<evidence type="ECO:0000256" key="1">
    <source>
        <dbReference type="SAM" id="Phobius"/>
    </source>
</evidence>
<reference evidence="3" key="1">
    <citation type="journal article" date="2019" name="Int. J. Syst. Evol. Microbiol.">
        <title>The Global Catalogue of Microorganisms (GCM) 10K type strain sequencing project: providing services to taxonomists for standard genome sequencing and annotation.</title>
        <authorList>
            <consortium name="The Broad Institute Genomics Platform"/>
            <consortium name="The Broad Institute Genome Sequencing Center for Infectious Disease"/>
            <person name="Wu L."/>
            <person name="Ma J."/>
        </authorList>
    </citation>
    <scope>NUCLEOTIDE SEQUENCE [LARGE SCALE GENOMIC DNA]</scope>
    <source>
        <strain evidence="3">NBRC 111756</strain>
    </source>
</reference>
<gene>
    <name evidence="2" type="ORF">ACFQDL_03075</name>
</gene>
<dbReference type="Proteomes" id="UP001596422">
    <property type="component" value="Unassembled WGS sequence"/>
</dbReference>
<keyword evidence="1" id="KW-1133">Transmembrane helix</keyword>
<dbReference type="RefSeq" id="WP_379907774.1">
    <property type="nucleotide sequence ID" value="NZ_JBHSWE010000001.1"/>
</dbReference>
<evidence type="ECO:0000313" key="3">
    <source>
        <dbReference type="Proteomes" id="UP001596422"/>
    </source>
</evidence>
<dbReference type="EMBL" id="JBHSWE010000001">
    <property type="protein sequence ID" value="MFC6669196.1"/>
    <property type="molecule type" value="Genomic_DNA"/>
</dbReference>
<protein>
    <submittedName>
        <fullName evidence="2">Uncharacterized protein</fullName>
    </submittedName>
</protein>
<feature type="transmembrane region" description="Helical" evidence="1">
    <location>
        <begin position="6"/>
        <end position="27"/>
    </location>
</feature>
<name>A0ABW1ZVL7_9GAMM</name>
<comment type="caution">
    <text evidence="2">The sequence shown here is derived from an EMBL/GenBank/DDBJ whole genome shotgun (WGS) entry which is preliminary data.</text>
</comment>